<keyword evidence="2" id="KW-1185">Reference proteome</keyword>
<dbReference type="InterPro" id="IPR014903">
    <property type="entry name" value="DUF1796"/>
</dbReference>
<sequence>IWVVQREASSPMRRSQDATPVHQMNVQHTTSQMSTGTPVNAQGVDDKGTGLMATRFGGQQESDMLEKLGDKYKDAAPLADAETAHVQLVSLGSYCGPKLSFQKMGRGAETLPFDWIRTRMSGILRLL</sequence>
<evidence type="ECO:0000313" key="1">
    <source>
        <dbReference type="EMBL" id="CAE7281579.1"/>
    </source>
</evidence>
<dbReference type="Proteomes" id="UP000601435">
    <property type="component" value="Unassembled WGS sequence"/>
</dbReference>
<protein>
    <submittedName>
        <fullName evidence="1">Uncharacterized protein</fullName>
    </submittedName>
</protein>
<dbReference type="Pfam" id="PF08795">
    <property type="entry name" value="DUF1796"/>
    <property type="match status" value="1"/>
</dbReference>
<gene>
    <name evidence="1" type="ORF">SNEC2469_LOCUS6862</name>
</gene>
<evidence type="ECO:0000313" key="2">
    <source>
        <dbReference type="Proteomes" id="UP000601435"/>
    </source>
</evidence>
<comment type="caution">
    <text evidence="1">The sequence shown here is derived from an EMBL/GenBank/DDBJ whole genome shotgun (WGS) entry which is preliminary data.</text>
</comment>
<feature type="non-terminal residue" evidence="1">
    <location>
        <position position="1"/>
    </location>
</feature>
<proteinExistence type="predicted"/>
<dbReference type="EMBL" id="CAJNJA010011853">
    <property type="protein sequence ID" value="CAE7281579.1"/>
    <property type="molecule type" value="Genomic_DNA"/>
</dbReference>
<feature type="non-terminal residue" evidence="1">
    <location>
        <position position="127"/>
    </location>
</feature>
<name>A0A812MS32_9DINO</name>
<reference evidence="1" key="1">
    <citation type="submission" date="2021-02" db="EMBL/GenBank/DDBJ databases">
        <authorList>
            <person name="Dougan E. K."/>
            <person name="Rhodes N."/>
            <person name="Thang M."/>
            <person name="Chan C."/>
        </authorList>
    </citation>
    <scope>NUCLEOTIDE SEQUENCE</scope>
</reference>
<dbReference type="AlphaFoldDB" id="A0A812MS32"/>
<dbReference type="OrthoDB" id="433246at2759"/>
<accession>A0A812MS32</accession>
<organism evidence="1 2">
    <name type="scientific">Symbiodinium necroappetens</name>
    <dbReference type="NCBI Taxonomy" id="1628268"/>
    <lineage>
        <taxon>Eukaryota</taxon>
        <taxon>Sar</taxon>
        <taxon>Alveolata</taxon>
        <taxon>Dinophyceae</taxon>
        <taxon>Suessiales</taxon>
        <taxon>Symbiodiniaceae</taxon>
        <taxon>Symbiodinium</taxon>
    </lineage>
</organism>